<comment type="similarity">
    <text evidence="1">Belongs to the membrane fusion protein (MFP) (TC 8.A.1) family.</text>
</comment>
<organism evidence="5 6">
    <name type="scientific">Zoogloea dura</name>
    <dbReference type="NCBI Taxonomy" id="2728840"/>
    <lineage>
        <taxon>Bacteria</taxon>
        <taxon>Pseudomonadati</taxon>
        <taxon>Pseudomonadota</taxon>
        <taxon>Betaproteobacteria</taxon>
        <taxon>Rhodocyclales</taxon>
        <taxon>Zoogloeaceae</taxon>
        <taxon>Zoogloea</taxon>
    </lineage>
</organism>
<keyword evidence="2" id="KW-0175">Coiled coil</keyword>
<dbReference type="PROSITE" id="PS51257">
    <property type="entry name" value="PROKAR_LIPOPROTEIN"/>
    <property type="match status" value="1"/>
</dbReference>
<comment type="caution">
    <text evidence="5">The sequence shown here is derived from an EMBL/GenBank/DDBJ whole genome shotgun (WGS) entry which is preliminary data.</text>
</comment>
<dbReference type="GO" id="GO:0015562">
    <property type="term" value="F:efflux transmembrane transporter activity"/>
    <property type="evidence" value="ECO:0007669"/>
    <property type="project" value="TreeGrafter"/>
</dbReference>
<dbReference type="Gene3D" id="2.40.30.170">
    <property type="match status" value="1"/>
</dbReference>
<dbReference type="SUPFAM" id="SSF111369">
    <property type="entry name" value="HlyD-like secretion proteins"/>
    <property type="match status" value="1"/>
</dbReference>
<dbReference type="Pfam" id="PF25876">
    <property type="entry name" value="HH_MFP_RND"/>
    <property type="match status" value="1"/>
</dbReference>
<dbReference type="AlphaFoldDB" id="A0A848G911"/>
<sequence>MINKFVPGVLALALLAACSHPEPVAEAPRPVLVKVLAGAPVAGGAVYSGEVRARYESDLSFRIAGKIVERKVDVGSVVKPGQVLARLDPTDAGLSAEAARAQLAAARNEYVFAKAEMERYRDLVGRNFVSRSVLEAKEATYKSAAARVEQAQAQATVAGNQAGYTSLVADQAGVITAVSGEVGQVVKDGTPVLRLAREGEREVLIGVPESRIADLRKSGQVLVRLWARPDASLKGRVREIAPAADAATRTYAVRISIVDSTPDVQLGMTANVILPSDSGRDGALLVPASAVFEHQGGSAVWVMQAEGELVKPVLRSVSVVQYREDGVLLGGGVKAGETIAVAGVHKIVAGQALKPVAEGKPAAAALPVAVKAGG</sequence>
<evidence type="ECO:0000259" key="3">
    <source>
        <dbReference type="Pfam" id="PF25876"/>
    </source>
</evidence>
<evidence type="ECO:0000256" key="2">
    <source>
        <dbReference type="SAM" id="Coils"/>
    </source>
</evidence>
<feature type="domain" description="CusB-like beta-barrel" evidence="4">
    <location>
        <begin position="205"/>
        <end position="275"/>
    </location>
</feature>
<keyword evidence="6" id="KW-1185">Reference proteome</keyword>
<dbReference type="GO" id="GO:1990281">
    <property type="term" value="C:efflux pump complex"/>
    <property type="evidence" value="ECO:0007669"/>
    <property type="project" value="TreeGrafter"/>
</dbReference>
<evidence type="ECO:0000259" key="4">
    <source>
        <dbReference type="Pfam" id="PF25954"/>
    </source>
</evidence>
<protein>
    <submittedName>
        <fullName evidence="5">Efflux RND transporter periplasmic adaptor subunit</fullName>
    </submittedName>
</protein>
<dbReference type="InterPro" id="IPR006143">
    <property type="entry name" value="RND_pump_MFP"/>
</dbReference>
<feature type="domain" description="Multidrug resistance protein MdtA-like alpha-helical hairpin" evidence="3">
    <location>
        <begin position="98"/>
        <end position="159"/>
    </location>
</feature>
<dbReference type="RefSeq" id="WP_169148298.1">
    <property type="nucleotide sequence ID" value="NZ_JABBGA010000035.1"/>
</dbReference>
<feature type="coiled-coil region" evidence="2">
    <location>
        <begin position="96"/>
        <end position="154"/>
    </location>
</feature>
<evidence type="ECO:0000256" key="1">
    <source>
        <dbReference type="ARBA" id="ARBA00009477"/>
    </source>
</evidence>
<reference evidence="5 6" key="1">
    <citation type="submission" date="2020-04" db="EMBL/GenBank/DDBJ databases">
        <title>Zoogloea sp. G-4-1-14 isolated from soil.</title>
        <authorList>
            <person name="Dahal R.H."/>
        </authorList>
    </citation>
    <scope>NUCLEOTIDE SEQUENCE [LARGE SCALE GENOMIC DNA]</scope>
    <source>
        <strain evidence="5 6">G-4-1-14</strain>
    </source>
</reference>
<dbReference type="Gene3D" id="2.40.420.20">
    <property type="match status" value="1"/>
</dbReference>
<gene>
    <name evidence="5" type="ORF">HHL15_23775</name>
</gene>
<name>A0A848G911_9RHOO</name>
<dbReference type="Pfam" id="PF25954">
    <property type="entry name" value="Beta-barrel_RND_2"/>
    <property type="match status" value="1"/>
</dbReference>
<dbReference type="Proteomes" id="UP000580043">
    <property type="component" value="Unassembled WGS sequence"/>
</dbReference>
<proteinExistence type="inferred from homology"/>
<dbReference type="InterPro" id="IPR058624">
    <property type="entry name" value="MdtA-like_HH"/>
</dbReference>
<dbReference type="InterPro" id="IPR058792">
    <property type="entry name" value="Beta-barrel_RND_2"/>
</dbReference>
<dbReference type="PANTHER" id="PTHR30469">
    <property type="entry name" value="MULTIDRUG RESISTANCE PROTEIN MDTA"/>
    <property type="match status" value="1"/>
</dbReference>
<accession>A0A848G911</accession>
<dbReference type="PANTHER" id="PTHR30469:SF15">
    <property type="entry name" value="HLYD FAMILY OF SECRETION PROTEINS"/>
    <property type="match status" value="1"/>
</dbReference>
<dbReference type="EMBL" id="JABBGA010000035">
    <property type="protein sequence ID" value="NML28778.1"/>
    <property type="molecule type" value="Genomic_DNA"/>
</dbReference>
<dbReference type="NCBIfam" id="TIGR01730">
    <property type="entry name" value="RND_mfp"/>
    <property type="match status" value="1"/>
</dbReference>
<evidence type="ECO:0000313" key="6">
    <source>
        <dbReference type="Proteomes" id="UP000580043"/>
    </source>
</evidence>
<dbReference type="Gene3D" id="2.40.50.100">
    <property type="match status" value="1"/>
</dbReference>
<dbReference type="Gene3D" id="1.10.287.470">
    <property type="entry name" value="Helix hairpin bin"/>
    <property type="match status" value="1"/>
</dbReference>
<evidence type="ECO:0000313" key="5">
    <source>
        <dbReference type="EMBL" id="NML28778.1"/>
    </source>
</evidence>